<comment type="similarity">
    <text evidence="1">Belongs to the ATP-dependent AMP-binding enzyme family.</text>
</comment>
<evidence type="ECO:0000259" key="4">
    <source>
        <dbReference type="Pfam" id="PF13193"/>
    </source>
</evidence>
<dbReference type="Gene3D" id="3.40.50.12780">
    <property type="entry name" value="N-terminal domain of ligase-like"/>
    <property type="match status" value="1"/>
</dbReference>
<protein>
    <recommendedName>
        <fullName evidence="6">AMP-dependent synthetase/ligase domain-containing protein</fullName>
    </recommendedName>
</protein>
<dbReference type="InterPro" id="IPR042099">
    <property type="entry name" value="ANL_N_sf"/>
</dbReference>
<dbReference type="Gene3D" id="3.30.300.30">
    <property type="match status" value="1"/>
</dbReference>
<dbReference type="InterPro" id="IPR025110">
    <property type="entry name" value="AMP-bd_C"/>
</dbReference>
<organism evidence="5">
    <name type="scientific">Lichtheimia ramosa</name>
    <dbReference type="NCBI Taxonomy" id="688394"/>
    <lineage>
        <taxon>Eukaryota</taxon>
        <taxon>Fungi</taxon>
        <taxon>Fungi incertae sedis</taxon>
        <taxon>Mucoromycota</taxon>
        <taxon>Mucoromycotina</taxon>
        <taxon>Mucoromycetes</taxon>
        <taxon>Mucorales</taxon>
        <taxon>Lichtheimiaceae</taxon>
        <taxon>Lichtheimia</taxon>
    </lineage>
</organism>
<feature type="domain" description="AMP-binding enzyme C-terminal" evidence="4">
    <location>
        <begin position="443"/>
        <end position="525"/>
    </location>
</feature>
<reference evidence="5" key="1">
    <citation type="journal article" date="2014" name="Genome Announc.">
        <title>De novo whole-genome sequence and genome annotation of Lichtheimia ramosa.</title>
        <authorList>
            <person name="Linde J."/>
            <person name="Schwartze V."/>
            <person name="Binder U."/>
            <person name="Lass-Florl C."/>
            <person name="Voigt K."/>
            <person name="Horn F."/>
        </authorList>
    </citation>
    <scope>NUCLEOTIDE SEQUENCE</scope>
    <source>
        <strain evidence="5">JMRC FSU:6197</strain>
    </source>
</reference>
<dbReference type="AlphaFoldDB" id="A0A077WGB3"/>
<evidence type="ECO:0000256" key="2">
    <source>
        <dbReference type="ARBA" id="ARBA00022598"/>
    </source>
</evidence>
<gene>
    <name evidence="5" type="ORF">LRAMOSA08616</name>
</gene>
<dbReference type="Pfam" id="PF13193">
    <property type="entry name" value="AMP-binding_C"/>
    <property type="match status" value="1"/>
</dbReference>
<dbReference type="GO" id="GO:0019748">
    <property type="term" value="P:secondary metabolic process"/>
    <property type="evidence" value="ECO:0007669"/>
    <property type="project" value="TreeGrafter"/>
</dbReference>
<dbReference type="InterPro" id="IPR045851">
    <property type="entry name" value="AMP-bd_C_sf"/>
</dbReference>
<accession>A0A077WGB3</accession>
<dbReference type="Pfam" id="PF00501">
    <property type="entry name" value="AMP-binding"/>
    <property type="match status" value="1"/>
</dbReference>
<proteinExistence type="inferred from homology"/>
<keyword evidence="2" id="KW-0436">Ligase</keyword>
<dbReference type="SUPFAM" id="SSF56801">
    <property type="entry name" value="Acetyl-CoA synthetase-like"/>
    <property type="match status" value="1"/>
</dbReference>
<evidence type="ECO:0000256" key="1">
    <source>
        <dbReference type="ARBA" id="ARBA00006432"/>
    </source>
</evidence>
<dbReference type="EMBL" id="LK023318">
    <property type="protein sequence ID" value="CDS06088.1"/>
    <property type="molecule type" value="Genomic_DNA"/>
</dbReference>
<evidence type="ECO:0008006" key="6">
    <source>
        <dbReference type="Google" id="ProtNLM"/>
    </source>
</evidence>
<sequence>MLAADEIPNTIYAQVFETDQKRPFSDTEPLLIDALEPTRSLSFNTIHNNVRAFASALRSTDYGIKQGDVVAICSPSDIEYAIALHGIMAAGAGACLIPAVLTSNEMANILRLAEPRLIVAHPASYQVIQEAIQEYGVDLPLVIMHKNKADALSSCPNLLDLCHQHDPHQPLPPVNPDAIAYLACTSGSVAAMKLVTISHRVGVLRIRELAATMTRTANERSRSLATSQFHGALTSAITLQASLQCGIRQYVLNSNDLELMLSKIQEFQITSVSLAPFNVVQAANRPELIQKYNVSSLQVGTTAGQMVRREDKIKAKENLRLALMLTFYGSTESYVPLGFIPQHNIPETSGKIPDREGWSVKLVDEHGQEVQKGEMGELWAKEPTLANGYYKCPEDTAEAFDKDGFFHTKDIFILQDNDEFLFIGRKNEMILTKDSKYCAPKPIEDICLTHGGIRECIVVGAHSKKLGYQLPRAYVVLKDPESVADKDAFIKELTAYVNERVPKDVMRLDGGMRILDQFPRTAVGKTDMQLLRNLASQELEQMESS</sequence>
<dbReference type="OrthoDB" id="10253115at2759"/>
<name>A0A077WGB3_9FUNG</name>
<dbReference type="InterPro" id="IPR000873">
    <property type="entry name" value="AMP-dep_synth/lig_dom"/>
</dbReference>
<dbReference type="GO" id="GO:0016405">
    <property type="term" value="F:CoA-ligase activity"/>
    <property type="evidence" value="ECO:0007669"/>
    <property type="project" value="TreeGrafter"/>
</dbReference>
<dbReference type="PANTHER" id="PTHR24096">
    <property type="entry name" value="LONG-CHAIN-FATTY-ACID--COA LIGASE"/>
    <property type="match status" value="1"/>
</dbReference>
<dbReference type="PANTHER" id="PTHR24096:SF149">
    <property type="entry name" value="AMP-BINDING DOMAIN-CONTAINING PROTEIN-RELATED"/>
    <property type="match status" value="1"/>
</dbReference>
<evidence type="ECO:0000313" key="5">
    <source>
        <dbReference type="EMBL" id="CDS06088.1"/>
    </source>
</evidence>
<evidence type="ECO:0000259" key="3">
    <source>
        <dbReference type="Pfam" id="PF00501"/>
    </source>
</evidence>
<feature type="domain" description="AMP-dependent synthetase/ligase" evidence="3">
    <location>
        <begin position="33"/>
        <end position="390"/>
    </location>
</feature>